<dbReference type="InterPro" id="IPR024508">
    <property type="entry name" value="DUF3226"/>
</dbReference>
<comment type="caution">
    <text evidence="1">The sequence shown here is derived from an EMBL/GenBank/DDBJ whole genome shotgun (WGS) entry which is preliminary data.</text>
</comment>
<protein>
    <submittedName>
        <fullName evidence="1">DUF3226 domain-containing protein</fullName>
    </submittedName>
</protein>
<gene>
    <name evidence="1" type="ORF">VSS37_18125</name>
</gene>
<dbReference type="EMBL" id="JAYMYJ010000145">
    <property type="protein sequence ID" value="MEB4592902.1"/>
    <property type="molecule type" value="Genomic_DNA"/>
</dbReference>
<sequence>MNTHKLLVEGIGDQAFFRILLKNMGYAHVDICPPKSVGAKGDGIDNLLTILPELLDSISSNAETKLGIVLDADYPREQENNSHGYQARREKVLKELVDRQYVLDSMTGSTQWQGEILQHTDGLSPVGIWIMPDHFSDGMIEDFWLSCIADGVRKSLLDSHVDKSITELLEDEQFNAQEILFSPIHQAKVRFETWLNWQKKPSTNDKKHECYRRLTAACAFRDGWFDPNHPNIRALTHWLTRVFQ</sequence>
<reference evidence="2" key="1">
    <citation type="submission" date="2023-07" db="EMBL/GenBank/DDBJ databases">
        <title>The carbon used by Thiothrix.</title>
        <authorList>
            <person name="Chen L."/>
        </authorList>
    </citation>
    <scope>NUCLEOTIDE SEQUENCE [LARGE SCALE GENOMIC DNA]</scope>
</reference>
<dbReference type="Proteomes" id="UP001308005">
    <property type="component" value="Unassembled WGS sequence"/>
</dbReference>
<organism evidence="1 2">
    <name type="scientific">Candidatus Thiothrix phosphatis</name>
    <dbReference type="NCBI Taxonomy" id="3112415"/>
    <lineage>
        <taxon>Bacteria</taxon>
        <taxon>Pseudomonadati</taxon>
        <taxon>Pseudomonadota</taxon>
        <taxon>Gammaproteobacteria</taxon>
        <taxon>Thiotrichales</taxon>
        <taxon>Thiotrichaceae</taxon>
        <taxon>Thiothrix</taxon>
    </lineage>
</organism>
<dbReference type="Pfam" id="PF11536">
    <property type="entry name" value="DUF3226"/>
    <property type="match status" value="1"/>
</dbReference>
<proteinExistence type="predicted"/>
<name>A0ABU6D1G2_9GAMM</name>
<evidence type="ECO:0000313" key="1">
    <source>
        <dbReference type="EMBL" id="MEB4592902.1"/>
    </source>
</evidence>
<evidence type="ECO:0000313" key="2">
    <source>
        <dbReference type="Proteomes" id="UP001308005"/>
    </source>
</evidence>
<accession>A0ABU6D1G2</accession>
<keyword evidence="2" id="KW-1185">Reference proteome</keyword>
<dbReference type="RefSeq" id="WP_324697448.1">
    <property type="nucleotide sequence ID" value="NZ_JAYMYJ010000145.1"/>
</dbReference>